<gene>
    <name evidence="2" type="ORF">CYD53_10821</name>
</gene>
<accession>A0A2S4M7Q6</accession>
<evidence type="ECO:0000256" key="1">
    <source>
        <dbReference type="SAM" id="MobiDB-lite"/>
    </source>
</evidence>
<organism evidence="2 3">
    <name type="scientific">Bosea psychrotolerans</name>
    <dbReference type="NCBI Taxonomy" id="1871628"/>
    <lineage>
        <taxon>Bacteria</taxon>
        <taxon>Pseudomonadati</taxon>
        <taxon>Pseudomonadota</taxon>
        <taxon>Alphaproteobacteria</taxon>
        <taxon>Hyphomicrobiales</taxon>
        <taxon>Boseaceae</taxon>
        <taxon>Bosea</taxon>
    </lineage>
</organism>
<proteinExistence type="predicted"/>
<feature type="compositionally biased region" description="Low complexity" evidence="1">
    <location>
        <begin position="84"/>
        <end position="96"/>
    </location>
</feature>
<protein>
    <submittedName>
        <fullName evidence="2">Uncharacterized protein DUF930</fullName>
    </submittedName>
</protein>
<sequence>MRSAWALVRARAFARGLPASLLLHLVLLSLLGLAALRPREEIVPHPESSVDVELLSSPQFEAMIRPKPVEEAPKPQSPAPPQTAPEKVAPVVPPASESPLEPGAMIKASRLMAAAALASPLSRQAREALTHLAEEERVEQLCGLEAMSQIHAWKAEFEPDRLVAYAMAGTKLSGRELLAEGAAFRSRQRWYTLRFKCGFTPDRKQVVAFEFRVGDPVPRAQWERRGLPASH</sequence>
<dbReference type="Pfam" id="PF06059">
    <property type="entry name" value="DUF930"/>
    <property type="match status" value="1"/>
</dbReference>
<evidence type="ECO:0000313" key="2">
    <source>
        <dbReference type="EMBL" id="POR50773.1"/>
    </source>
</evidence>
<dbReference type="InterPro" id="IPR009273">
    <property type="entry name" value="DUF930"/>
</dbReference>
<dbReference type="EMBL" id="PQFZ01000008">
    <property type="protein sequence ID" value="POR50773.1"/>
    <property type="molecule type" value="Genomic_DNA"/>
</dbReference>
<comment type="caution">
    <text evidence="2">The sequence shown here is derived from an EMBL/GenBank/DDBJ whole genome shotgun (WGS) entry which is preliminary data.</text>
</comment>
<dbReference type="Proteomes" id="UP000236919">
    <property type="component" value="Unassembled WGS sequence"/>
</dbReference>
<name>A0A2S4M7Q6_9HYPH</name>
<keyword evidence="3" id="KW-1185">Reference proteome</keyword>
<evidence type="ECO:0000313" key="3">
    <source>
        <dbReference type="Proteomes" id="UP000236919"/>
    </source>
</evidence>
<feature type="region of interest" description="Disordered" evidence="1">
    <location>
        <begin position="69"/>
        <end position="96"/>
    </location>
</feature>
<dbReference type="AlphaFoldDB" id="A0A2S4M7Q6"/>
<reference evidence="2 3" key="1">
    <citation type="submission" date="2018-01" db="EMBL/GenBank/DDBJ databases">
        <title>Genomic Encyclopedia of Type Strains, Phase III (KMG-III): the genomes of soil and plant-associated and newly described type strains.</title>
        <authorList>
            <person name="Whitman W."/>
        </authorList>
    </citation>
    <scope>NUCLEOTIDE SEQUENCE [LARGE SCALE GENOMIC DNA]</scope>
    <source>
        <strain evidence="2 3">1131</strain>
    </source>
</reference>